<organism evidence="5 6">
    <name type="scientific">Chloropicon roscoffensis</name>
    <dbReference type="NCBI Taxonomy" id="1461544"/>
    <lineage>
        <taxon>Eukaryota</taxon>
        <taxon>Viridiplantae</taxon>
        <taxon>Chlorophyta</taxon>
        <taxon>Chloropicophyceae</taxon>
        <taxon>Chloropicales</taxon>
        <taxon>Chloropicaceae</taxon>
        <taxon>Chloropicon</taxon>
    </lineage>
</organism>
<name>A0AAX4NXB7_9CHLO</name>
<dbReference type="InterPro" id="IPR012677">
    <property type="entry name" value="Nucleotide-bd_a/b_plait_sf"/>
</dbReference>
<gene>
    <name evidence="5" type="ORF">HKI87_01g00840</name>
</gene>
<dbReference type="PANTHER" id="PTHR23204">
    <property type="entry name" value="CLEAVAGE AND POLYADENYLATION SPECIFIC FACTOR"/>
    <property type="match status" value="1"/>
</dbReference>
<keyword evidence="2" id="KW-0694">RNA-binding</keyword>
<dbReference type="InterPro" id="IPR035979">
    <property type="entry name" value="RBD_domain_sf"/>
</dbReference>
<reference evidence="5 6" key="1">
    <citation type="submission" date="2024-03" db="EMBL/GenBank/DDBJ databases">
        <title>Complete genome sequence of the green alga Chloropicon roscoffensis RCC1871.</title>
        <authorList>
            <person name="Lemieux C."/>
            <person name="Pombert J.-F."/>
            <person name="Otis C."/>
            <person name="Turmel M."/>
        </authorList>
    </citation>
    <scope>NUCLEOTIDE SEQUENCE [LARGE SCALE GENOMIC DNA]</scope>
    <source>
        <strain evidence="5 6">RCC1871</strain>
    </source>
</reference>
<sequence>MAGEGDDLDALYGDVAGDGKGDPARAEGDPTSAAGEAPSANLDEVYQTYEPSKVGAQVGAAPQKHEPAAANRTGTGGGGGSVAVYVANPQWWTTDAEVESACAEFGRVAGLKFFEEKSNGKSKGYALVTFVDSADADACLQGLNGREINGKNVLVAFQHNSNSGGQAAGGPSKGSGAPPGQRRERERERYPGSGGGSRSRRDRDRDRDRARDRERERDRRDRDRRDRDRDRESRRDREGYRGYRR</sequence>
<feature type="compositionally biased region" description="Basic and acidic residues" evidence="3">
    <location>
        <begin position="181"/>
        <end position="190"/>
    </location>
</feature>
<dbReference type="GO" id="GO:0005634">
    <property type="term" value="C:nucleus"/>
    <property type="evidence" value="ECO:0007669"/>
    <property type="project" value="UniProtKB-SubCell"/>
</dbReference>
<feature type="compositionally biased region" description="Basic and acidic residues" evidence="3">
    <location>
        <begin position="199"/>
        <end position="245"/>
    </location>
</feature>
<dbReference type="Gene3D" id="3.30.70.330">
    <property type="match status" value="1"/>
</dbReference>
<dbReference type="Proteomes" id="UP001472866">
    <property type="component" value="Chromosome 01"/>
</dbReference>
<dbReference type="AlphaFoldDB" id="A0AAX4NXB7"/>
<dbReference type="InterPro" id="IPR000504">
    <property type="entry name" value="RRM_dom"/>
</dbReference>
<dbReference type="CDD" id="cd12372">
    <property type="entry name" value="RRM_CFIm68_CFIm59"/>
    <property type="match status" value="1"/>
</dbReference>
<feature type="domain" description="RRM" evidence="4">
    <location>
        <begin position="82"/>
        <end position="160"/>
    </location>
</feature>
<comment type="similarity">
    <text evidence="1">Belongs to the RRM CPSF6/7 family.</text>
</comment>
<evidence type="ECO:0000313" key="5">
    <source>
        <dbReference type="EMBL" id="WZN58560.1"/>
    </source>
</evidence>
<evidence type="ECO:0000313" key="6">
    <source>
        <dbReference type="Proteomes" id="UP001472866"/>
    </source>
</evidence>
<accession>A0AAX4NXB7</accession>
<protein>
    <submittedName>
        <fullName evidence="5">RNA-binding domain-containing protein</fullName>
    </submittedName>
</protein>
<feature type="region of interest" description="Disordered" evidence="3">
    <location>
        <begin position="160"/>
        <end position="245"/>
    </location>
</feature>
<evidence type="ECO:0000259" key="4">
    <source>
        <dbReference type="PROSITE" id="PS50102"/>
    </source>
</evidence>
<feature type="region of interest" description="Disordered" evidence="3">
    <location>
        <begin position="1"/>
        <end position="75"/>
    </location>
</feature>
<dbReference type="Pfam" id="PF00076">
    <property type="entry name" value="RRM_1"/>
    <property type="match status" value="1"/>
</dbReference>
<keyword evidence="6" id="KW-1185">Reference proteome</keyword>
<dbReference type="GO" id="GO:0006397">
    <property type="term" value="P:mRNA processing"/>
    <property type="evidence" value="ECO:0007669"/>
    <property type="project" value="UniProtKB-KW"/>
</dbReference>
<dbReference type="GO" id="GO:0003723">
    <property type="term" value="F:RNA binding"/>
    <property type="evidence" value="ECO:0007669"/>
    <property type="project" value="UniProtKB-UniRule"/>
</dbReference>
<evidence type="ECO:0000256" key="3">
    <source>
        <dbReference type="SAM" id="MobiDB-lite"/>
    </source>
</evidence>
<dbReference type="InterPro" id="IPR034772">
    <property type="entry name" value="CPSF6/7"/>
</dbReference>
<evidence type="ECO:0000256" key="1">
    <source>
        <dbReference type="ARBA" id="ARBA00006265"/>
    </source>
</evidence>
<feature type="compositionally biased region" description="Basic and acidic residues" evidence="3">
    <location>
        <begin position="17"/>
        <end position="28"/>
    </location>
</feature>
<dbReference type="EMBL" id="CP151501">
    <property type="protein sequence ID" value="WZN58560.1"/>
    <property type="molecule type" value="Genomic_DNA"/>
</dbReference>
<dbReference type="PROSITE" id="PS50102">
    <property type="entry name" value="RRM"/>
    <property type="match status" value="1"/>
</dbReference>
<proteinExistence type="inferred from homology"/>
<dbReference type="SMART" id="SM00360">
    <property type="entry name" value="RRM"/>
    <property type="match status" value="1"/>
</dbReference>
<evidence type="ECO:0000256" key="2">
    <source>
        <dbReference type="PROSITE-ProRule" id="PRU00176"/>
    </source>
</evidence>
<dbReference type="SUPFAM" id="SSF54928">
    <property type="entry name" value="RNA-binding domain, RBD"/>
    <property type="match status" value="1"/>
</dbReference>